<keyword evidence="3" id="KW-1185">Reference proteome</keyword>
<gene>
    <name evidence="2" type="ORF">F0185_30565</name>
</gene>
<dbReference type="Gene3D" id="3.40.30.10">
    <property type="entry name" value="Glutaredoxin"/>
    <property type="match status" value="1"/>
</dbReference>
<dbReference type="SUPFAM" id="SSF52833">
    <property type="entry name" value="Thioredoxin-like"/>
    <property type="match status" value="1"/>
</dbReference>
<sequence>MRGEDVDALVSGFCIFIQGNTLNTLFKRALCAAALGLLTASAHADSASAAANFFGNAEKAGLDIGDLDPTHALVTPTLVKGLYATYNESGKLMGVINEAGTLYGKAGVFSTLGPKPGSLRLMTPAEVGGLRAEVMAHLAYEKLIKVTYGNGGGRRILAFSSVDCRTCFLHETELVQAASTLNTTFYIAPASLRGMDNGGLALMEQLARIMCDDKPGVAWQKFWATREAPPAKPCALTAQSVHRDTEALSSIMAGVKSMIQAVPMFVAEDGSPVPKNFNMDMTPEVADTMFGAARKRVAIAPTTHWLAAAKRKS</sequence>
<dbReference type="RefSeq" id="WP_167231891.1">
    <property type="nucleotide sequence ID" value="NZ_VUYU01000035.1"/>
</dbReference>
<accession>A0ABX0M0P6</accession>
<dbReference type="Proteomes" id="UP000785613">
    <property type="component" value="Unassembled WGS sequence"/>
</dbReference>
<evidence type="ECO:0000313" key="2">
    <source>
        <dbReference type="EMBL" id="NHZ37907.1"/>
    </source>
</evidence>
<evidence type="ECO:0008006" key="4">
    <source>
        <dbReference type="Google" id="ProtNLM"/>
    </source>
</evidence>
<keyword evidence="1" id="KW-0732">Signal</keyword>
<name>A0ABX0M0P6_9BURK</name>
<feature type="signal peptide" evidence="1">
    <location>
        <begin position="1"/>
        <end position="44"/>
    </location>
</feature>
<evidence type="ECO:0000256" key="1">
    <source>
        <dbReference type="SAM" id="SignalP"/>
    </source>
</evidence>
<feature type="chain" id="PRO_5046049785" description="Thioredoxin-like fold domain-containing protein" evidence="1">
    <location>
        <begin position="45"/>
        <end position="313"/>
    </location>
</feature>
<dbReference type="InterPro" id="IPR036249">
    <property type="entry name" value="Thioredoxin-like_sf"/>
</dbReference>
<proteinExistence type="predicted"/>
<comment type="caution">
    <text evidence="2">The sequence shown here is derived from an EMBL/GenBank/DDBJ whole genome shotgun (WGS) entry which is preliminary data.</text>
</comment>
<reference evidence="2 3" key="1">
    <citation type="submission" date="2019-09" db="EMBL/GenBank/DDBJ databases">
        <title>Taxonomy of Antarctic Massilia spp.: description of Massilia rubra sp. nov., Massilia aquatica sp. nov., Massilia mucilaginosa sp. nov., Massilia frigida sp. nov. isolated from streams, lakes and regoliths.</title>
        <authorList>
            <person name="Holochova P."/>
            <person name="Sedlacek I."/>
            <person name="Kralova S."/>
            <person name="Maslanova I."/>
            <person name="Busse H.-J."/>
            <person name="Stankova E."/>
            <person name="Vrbovska V."/>
            <person name="Kovarovic V."/>
            <person name="Bartak M."/>
            <person name="Svec P."/>
            <person name="Pantucek R."/>
        </authorList>
    </citation>
    <scope>NUCLEOTIDE SEQUENCE [LARGE SCALE GENOMIC DNA]</scope>
    <source>
        <strain evidence="2 3">CCM 8692</strain>
    </source>
</reference>
<organism evidence="2 3">
    <name type="scientific">Massilia rubra</name>
    <dbReference type="NCBI Taxonomy" id="2607910"/>
    <lineage>
        <taxon>Bacteria</taxon>
        <taxon>Pseudomonadati</taxon>
        <taxon>Pseudomonadota</taxon>
        <taxon>Betaproteobacteria</taxon>
        <taxon>Burkholderiales</taxon>
        <taxon>Oxalobacteraceae</taxon>
        <taxon>Telluria group</taxon>
        <taxon>Massilia</taxon>
    </lineage>
</organism>
<dbReference type="EMBL" id="VUYU01000035">
    <property type="protein sequence ID" value="NHZ37907.1"/>
    <property type="molecule type" value="Genomic_DNA"/>
</dbReference>
<evidence type="ECO:0000313" key="3">
    <source>
        <dbReference type="Proteomes" id="UP000785613"/>
    </source>
</evidence>
<protein>
    <recommendedName>
        <fullName evidence="4">Thioredoxin-like fold domain-containing protein</fullName>
    </recommendedName>
</protein>